<keyword evidence="2" id="KW-0614">Plasmid</keyword>
<dbReference type="HOGENOM" id="CLU_2652807_0_0_11"/>
<keyword evidence="3" id="KW-1185">Reference proteome</keyword>
<reference evidence="3" key="1">
    <citation type="submission" date="2011-12" db="EMBL/GenBank/DDBJ databases">
        <title>Complete genome sequence of Streptomyces cattleya strain DSM 46488.</title>
        <authorList>
            <person name="Ou H.-Y."/>
            <person name="Li P."/>
            <person name="Zhao C."/>
            <person name="O'Hagan D."/>
            <person name="Deng Z."/>
        </authorList>
    </citation>
    <scope>NUCLEOTIDE SEQUENCE [LARGE SCALE GENOMIC DNA]</scope>
    <source>
        <strain evidence="3">ATCC 35852 / DSM 46488 / JCM 4925 / NBRC 14057 / NRRL 8057</strain>
        <plasmid evidence="3">Plasmid pSCATT</plasmid>
    </source>
</reference>
<dbReference type="AlphaFoldDB" id="G8XHF8"/>
<evidence type="ECO:0000313" key="2">
    <source>
        <dbReference type="EMBL" id="AEW99796.1"/>
    </source>
</evidence>
<gene>
    <name evidence="2" type="ordered locus">SCATT_p16030</name>
</gene>
<geneLocation type="plasmid" evidence="2 3">
    <name>pSCATT</name>
</geneLocation>
<name>G8XHF8_STREN</name>
<evidence type="ECO:0000256" key="1">
    <source>
        <dbReference type="SAM" id="MobiDB-lite"/>
    </source>
</evidence>
<dbReference type="EMBL" id="CP003229">
    <property type="protein sequence ID" value="AEW99796.1"/>
    <property type="molecule type" value="Genomic_DNA"/>
</dbReference>
<protein>
    <submittedName>
        <fullName evidence="2">Uncharacterized protein</fullName>
    </submittedName>
</protein>
<dbReference type="Proteomes" id="UP000007842">
    <property type="component" value="Plasmid pSCATT"/>
</dbReference>
<dbReference type="KEGG" id="scy:SCATT_p16030"/>
<sequence length="76" mass="8703">MLRGLVHVDDLVDTRHDRMPFEPWCGHAAKRHVTFCLRIPTRCTSECYRPGTAGPDRGRTTRQRPPPAVRPLAGRR</sequence>
<accession>G8XHF8</accession>
<evidence type="ECO:0000313" key="3">
    <source>
        <dbReference type="Proteomes" id="UP000007842"/>
    </source>
</evidence>
<feature type="region of interest" description="Disordered" evidence="1">
    <location>
        <begin position="48"/>
        <end position="76"/>
    </location>
</feature>
<proteinExistence type="predicted"/>
<organism evidence="2 3">
    <name type="scientific">Streptantibioticus cattleyicolor (strain ATCC 35852 / DSM 46488 / JCM 4925 / NBRC 14057 / NRRL 8057)</name>
    <name type="common">Streptomyces cattleya</name>
    <dbReference type="NCBI Taxonomy" id="1003195"/>
    <lineage>
        <taxon>Bacteria</taxon>
        <taxon>Bacillati</taxon>
        <taxon>Actinomycetota</taxon>
        <taxon>Actinomycetes</taxon>
        <taxon>Kitasatosporales</taxon>
        <taxon>Streptomycetaceae</taxon>
        <taxon>Streptantibioticus</taxon>
    </lineage>
</organism>